<accession>A0A4Y2H161</accession>
<proteinExistence type="predicted"/>
<evidence type="ECO:0000313" key="2">
    <source>
        <dbReference type="EMBL" id="GBM59187.1"/>
    </source>
</evidence>
<dbReference type="Proteomes" id="UP000499080">
    <property type="component" value="Unassembled WGS sequence"/>
</dbReference>
<gene>
    <name evidence="2" type="ORF">AVEN_21046_1</name>
</gene>
<reference evidence="2 3" key="1">
    <citation type="journal article" date="2019" name="Sci. Rep.">
        <title>Orb-weaving spider Araneus ventricosus genome elucidates the spidroin gene catalogue.</title>
        <authorList>
            <person name="Kono N."/>
            <person name="Nakamura H."/>
            <person name="Ohtoshi R."/>
            <person name="Moran D.A.P."/>
            <person name="Shinohara A."/>
            <person name="Yoshida Y."/>
            <person name="Fujiwara M."/>
            <person name="Mori M."/>
            <person name="Tomita M."/>
            <person name="Arakawa K."/>
        </authorList>
    </citation>
    <scope>NUCLEOTIDE SEQUENCE [LARGE SCALE GENOMIC DNA]</scope>
</reference>
<feature type="compositionally biased region" description="Low complexity" evidence="1">
    <location>
        <begin position="80"/>
        <end position="90"/>
    </location>
</feature>
<feature type="region of interest" description="Disordered" evidence="1">
    <location>
        <begin position="15"/>
        <end position="90"/>
    </location>
</feature>
<comment type="caution">
    <text evidence="2">The sequence shown here is derived from an EMBL/GenBank/DDBJ whole genome shotgun (WGS) entry which is preliminary data.</text>
</comment>
<evidence type="ECO:0000256" key="1">
    <source>
        <dbReference type="SAM" id="MobiDB-lite"/>
    </source>
</evidence>
<name>A0A4Y2H161_ARAVE</name>
<protein>
    <submittedName>
        <fullName evidence="2">Uncharacterized protein</fullName>
    </submittedName>
</protein>
<sequence>MIKFQTIPWMLLEDVSSSQSTIVGSDDRNERDDEDGHIFQGRNGRAPGGMPREQGIIPRASGRASSHSTERDEFSPLPPRSLLSRLTNES</sequence>
<feature type="compositionally biased region" description="Basic and acidic residues" evidence="1">
    <location>
        <begin position="25"/>
        <end position="37"/>
    </location>
</feature>
<organism evidence="2 3">
    <name type="scientific">Araneus ventricosus</name>
    <name type="common">Orbweaver spider</name>
    <name type="synonym">Epeira ventricosa</name>
    <dbReference type="NCBI Taxonomy" id="182803"/>
    <lineage>
        <taxon>Eukaryota</taxon>
        <taxon>Metazoa</taxon>
        <taxon>Ecdysozoa</taxon>
        <taxon>Arthropoda</taxon>
        <taxon>Chelicerata</taxon>
        <taxon>Arachnida</taxon>
        <taxon>Araneae</taxon>
        <taxon>Araneomorphae</taxon>
        <taxon>Entelegynae</taxon>
        <taxon>Araneoidea</taxon>
        <taxon>Araneidae</taxon>
        <taxon>Araneus</taxon>
    </lineage>
</organism>
<dbReference type="AlphaFoldDB" id="A0A4Y2H161"/>
<evidence type="ECO:0000313" key="3">
    <source>
        <dbReference type="Proteomes" id="UP000499080"/>
    </source>
</evidence>
<keyword evidence="3" id="KW-1185">Reference proteome</keyword>
<dbReference type="EMBL" id="BGPR01001669">
    <property type="protein sequence ID" value="GBM59187.1"/>
    <property type="molecule type" value="Genomic_DNA"/>
</dbReference>